<keyword evidence="2" id="KW-1185">Reference proteome</keyword>
<evidence type="ECO:0008006" key="3">
    <source>
        <dbReference type="Google" id="ProtNLM"/>
    </source>
</evidence>
<dbReference type="GO" id="GO:0016757">
    <property type="term" value="F:glycosyltransferase activity"/>
    <property type="evidence" value="ECO:0007669"/>
    <property type="project" value="TreeGrafter"/>
</dbReference>
<dbReference type="SUPFAM" id="SSF53756">
    <property type="entry name" value="UDP-Glycosyltransferase/glycogen phosphorylase"/>
    <property type="match status" value="1"/>
</dbReference>
<evidence type="ECO:0000313" key="1">
    <source>
        <dbReference type="EMBL" id="PJK30975.1"/>
    </source>
</evidence>
<dbReference type="PANTHER" id="PTHR21015">
    <property type="entry name" value="UDP-N-ACETYLGLUCOSAMINE--N-ACETYLMURAMYL-(PENTAPEPTIDE) PYROPHOSPHORYL-UNDECAPRENOL N-ACETYLGLUCOSAMINE TRANSFERASE 1"/>
    <property type="match status" value="1"/>
</dbReference>
<organism evidence="1 2">
    <name type="scientific">Minwuia thermotolerans</name>
    <dbReference type="NCBI Taxonomy" id="2056226"/>
    <lineage>
        <taxon>Bacteria</taxon>
        <taxon>Pseudomonadati</taxon>
        <taxon>Pseudomonadota</taxon>
        <taxon>Alphaproteobacteria</taxon>
        <taxon>Minwuiales</taxon>
        <taxon>Minwuiaceae</taxon>
        <taxon>Minwuia</taxon>
    </lineage>
</organism>
<evidence type="ECO:0000313" key="2">
    <source>
        <dbReference type="Proteomes" id="UP000229498"/>
    </source>
</evidence>
<dbReference type="EMBL" id="PHIG01000011">
    <property type="protein sequence ID" value="PJK30975.1"/>
    <property type="molecule type" value="Genomic_DNA"/>
</dbReference>
<gene>
    <name evidence="1" type="ORF">CVT23_03680</name>
</gene>
<dbReference type="OrthoDB" id="8549922at2"/>
<name>A0A2M9G5I4_9PROT</name>
<dbReference type="AlphaFoldDB" id="A0A2M9G5I4"/>
<dbReference type="PANTHER" id="PTHR21015:SF22">
    <property type="entry name" value="GLYCOSYLTRANSFERASE"/>
    <property type="match status" value="1"/>
</dbReference>
<dbReference type="Gene3D" id="3.40.50.2000">
    <property type="entry name" value="Glycogen Phosphorylase B"/>
    <property type="match status" value="1"/>
</dbReference>
<accession>A0A2M9G5I4</accession>
<dbReference type="RefSeq" id="WP_109792556.1">
    <property type="nucleotide sequence ID" value="NZ_PHIG01000011.1"/>
</dbReference>
<sequence length="364" mass="39731">MSRTVAFVCINGTGMGHATRILAIARRLPADVTPVVISNSPALDAFDMLPGAVVEHIPGHEVLEISRNAWIAQLRQEFDSLMRFYDCRVIVQDGTAIFPWVQDAVAGSDEGRRLVWIRRPMWRDRRQVYKNLQAQAFCDLVVEPGELAGEKDLGPTTRANELAPPPFGFVATAPIRLLDTGEMLDRAAARSRLGIADGQRAVLIQLGAGVERNWNAAAAAIAAARHVRNARIFLARWKIAGAQPHYGEDVTVLDTYPLARFFNAFDLVTSATGYNSFHEIMASDLPAVFVPNQMEVDDQALRASYAAERGEAELVPATPGQDLAERLGAAFSRVMSRRSPPRPAHYRDNGAKAAADAIAALVPD</sequence>
<dbReference type="Proteomes" id="UP000229498">
    <property type="component" value="Unassembled WGS sequence"/>
</dbReference>
<proteinExistence type="predicted"/>
<reference evidence="1 2" key="1">
    <citation type="submission" date="2017-11" db="EMBL/GenBank/DDBJ databases">
        <title>Draft genome sequence of Rhizobiales bacterium SY3-13.</title>
        <authorList>
            <person name="Sun C."/>
        </authorList>
    </citation>
    <scope>NUCLEOTIDE SEQUENCE [LARGE SCALE GENOMIC DNA]</scope>
    <source>
        <strain evidence="1 2">SY3-13</strain>
    </source>
</reference>
<comment type="caution">
    <text evidence="1">The sequence shown here is derived from an EMBL/GenBank/DDBJ whole genome shotgun (WGS) entry which is preliminary data.</text>
</comment>
<protein>
    <recommendedName>
        <fullName evidence="3">Glycosyl transferase family 28 C-terminal domain-containing protein</fullName>
    </recommendedName>
</protein>